<dbReference type="EMBL" id="JACLAU010000034">
    <property type="protein sequence ID" value="MBC2653081.1"/>
    <property type="molecule type" value="Genomic_DNA"/>
</dbReference>
<dbReference type="PANTHER" id="PTHR34980:SF2">
    <property type="entry name" value="INNER MEMBRANE PROTEIN YHAH-RELATED"/>
    <property type="match status" value="1"/>
</dbReference>
<keyword evidence="3" id="KW-1185">Reference proteome</keyword>
<feature type="transmembrane region" description="Helical" evidence="1">
    <location>
        <begin position="97"/>
        <end position="124"/>
    </location>
</feature>
<reference evidence="2 3" key="1">
    <citation type="submission" date="2020-08" db="EMBL/GenBank/DDBJ databases">
        <title>The genome sequence of Novosphingobium flavum 4Y4.</title>
        <authorList>
            <person name="Liu Y."/>
        </authorList>
    </citation>
    <scope>NUCLEOTIDE SEQUENCE [LARGE SCALE GENOMIC DNA]</scope>
    <source>
        <strain evidence="2 3">4Y4</strain>
    </source>
</reference>
<keyword evidence="1" id="KW-0812">Transmembrane</keyword>
<dbReference type="InterPro" id="IPR008523">
    <property type="entry name" value="DUF805"/>
</dbReference>
<protein>
    <submittedName>
        <fullName evidence="2">DUF805 domain-containing protein</fullName>
    </submittedName>
</protein>
<dbReference type="GO" id="GO:0005886">
    <property type="term" value="C:plasma membrane"/>
    <property type="evidence" value="ECO:0007669"/>
    <property type="project" value="TreeGrafter"/>
</dbReference>
<gene>
    <name evidence="2" type="ORF">H7F49_15400</name>
</gene>
<organism evidence="2 3">
    <name type="scientific">Novosphingobium aerophilum</name>
    <dbReference type="NCBI Taxonomy" id="2839843"/>
    <lineage>
        <taxon>Bacteria</taxon>
        <taxon>Pseudomonadati</taxon>
        <taxon>Pseudomonadota</taxon>
        <taxon>Alphaproteobacteria</taxon>
        <taxon>Sphingomonadales</taxon>
        <taxon>Sphingomonadaceae</taxon>
        <taxon>Novosphingobium</taxon>
    </lineage>
</organism>
<dbReference type="Pfam" id="PF05656">
    <property type="entry name" value="DUF805"/>
    <property type="match status" value="1"/>
</dbReference>
<comment type="caution">
    <text evidence="2">The sequence shown here is derived from an EMBL/GenBank/DDBJ whole genome shotgun (WGS) entry which is preliminary data.</text>
</comment>
<sequence length="157" mass="17782">MDWAFLPFQRYFELSGRSTRREYWLFTLLGGVVYAFATVLMVIGGMGLEAEQVDFSQVDATFWFGSAIAGLYALFSFIPSITVVVRRLHDRDLSGWWYLGFILVGWVPLINLVAGLVFLVQLLLGGTTGSNRFGPDPRYQPLDAAATRQTYHEAMRR</sequence>
<name>A0A7X1F9V9_9SPHN</name>
<keyword evidence="1" id="KW-1133">Transmembrane helix</keyword>
<evidence type="ECO:0000256" key="1">
    <source>
        <dbReference type="SAM" id="Phobius"/>
    </source>
</evidence>
<dbReference type="PANTHER" id="PTHR34980">
    <property type="entry name" value="INNER MEMBRANE PROTEIN-RELATED-RELATED"/>
    <property type="match status" value="1"/>
</dbReference>
<evidence type="ECO:0000313" key="2">
    <source>
        <dbReference type="EMBL" id="MBC2653081.1"/>
    </source>
</evidence>
<evidence type="ECO:0000313" key="3">
    <source>
        <dbReference type="Proteomes" id="UP000520156"/>
    </source>
</evidence>
<feature type="transmembrane region" description="Helical" evidence="1">
    <location>
        <begin position="23"/>
        <end position="48"/>
    </location>
</feature>
<dbReference type="Proteomes" id="UP000520156">
    <property type="component" value="Unassembled WGS sequence"/>
</dbReference>
<dbReference type="RefSeq" id="WP_185684470.1">
    <property type="nucleotide sequence ID" value="NZ_JACLAU010000034.1"/>
</dbReference>
<dbReference type="AlphaFoldDB" id="A0A7X1F9V9"/>
<feature type="transmembrane region" description="Helical" evidence="1">
    <location>
        <begin position="60"/>
        <end position="85"/>
    </location>
</feature>
<accession>A0A7X1F9V9</accession>
<keyword evidence="1" id="KW-0472">Membrane</keyword>
<proteinExistence type="predicted"/>